<keyword evidence="2" id="KW-1185">Reference proteome</keyword>
<comment type="caution">
    <text evidence="1">The sequence shown here is derived from an EMBL/GenBank/DDBJ whole genome shotgun (WGS) entry which is preliminary data.</text>
</comment>
<organism evidence="1 2">
    <name type="scientific">Melastoma candidum</name>
    <dbReference type="NCBI Taxonomy" id="119954"/>
    <lineage>
        <taxon>Eukaryota</taxon>
        <taxon>Viridiplantae</taxon>
        <taxon>Streptophyta</taxon>
        <taxon>Embryophyta</taxon>
        <taxon>Tracheophyta</taxon>
        <taxon>Spermatophyta</taxon>
        <taxon>Magnoliopsida</taxon>
        <taxon>eudicotyledons</taxon>
        <taxon>Gunneridae</taxon>
        <taxon>Pentapetalae</taxon>
        <taxon>rosids</taxon>
        <taxon>malvids</taxon>
        <taxon>Myrtales</taxon>
        <taxon>Melastomataceae</taxon>
        <taxon>Melastomatoideae</taxon>
        <taxon>Melastomateae</taxon>
        <taxon>Melastoma</taxon>
    </lineage>
</organism>
<evidence type="ECO:0000313" key="1">
    <source>
        <dbReference type="EMBL" id="KAI4386610.1"/>
    </source>
</evidence>
<gene>
    <name evidence="1" type="ORF">MLD38_004528</name>
</gene>
<proteinExistence type="predicted"/>
<sequence>MPPSVVYPSFAHKSKQPAVVPDNTEELSIFDAEKYFNEANDHLENADLGKGRFQSLHDPHVPPRISSASLSTDMCGRNYRTQLSRSYVTPTASSEASWNSQTGLLSNPPGSVPVSIRDLSSERKRGMGSPRWQRFRTNCPCLGKKSVSINERNLSSELRSVPPVSNIRSRLQPNGHARKTTNAAVCEGKQQNPAMQVKPYDEEMGKSCALNSHCRFSSELESRLPLEIGCQRSSIIAGRPFSDATTAGFTFPVLKASIYSTTATSPSSAPSKNLLNGLMISSPSPIDVSYATNSLPLPDGLPRDSLEVFQPSDGAAFSRHKNQIQIPQPPKNQFFAVPPIRLAIPGRKDGPFSMDNDDATSDASSDLFEIESFSTQSTAYPIHRPRDSLDEARPRFSTNTCNTLPLHYCGDATAQMLDDDHDWSLATTPRAMTESAYEPSEASVVWSVTTADGPLGGRGSVVTSYSVSASDVEEFTRLQLRLHRELELSGNGIMPGQGQGSNPVTVGGRKRRSEANNKGGLLSCPSDKRQGGERGAKTSEHEGGGGREQG</sequence>
<dbReference type="EMBL" id="CM042881">
    <property type="protein sequence ID" value="KAI4386610.1"/>
    <property type="molecule type" value="Genomic_DNA"/>
</dbReference>
<evidence type="ECO:0000313" key="2">
    <source>
        <dbReference type="Proteomes" id="UP001057402"/>
    </source>
</evidence>
<accession>A0ACB9S5H2</accession>
<dbReference type="Proteomes" id="UP001057402">
    <property type="component" value="Chromosome 2"/>
</dbReference>
<reference evidence="2" key="1">
    <citation type="journal article" date="2023" name="Front. Plant Sci.">
        <title>Chromosomal-level genome assembly of Melastoma candidum provides insights into trichome evolution.</title>
        <authorList>
            <person name="Zhong Y."/>
            <person name="Wu W."/>
            <person name="Sun C."/>
            <person name="Zou P."/>
            <person name="Liu Y."/>
            <person name="Dai S."/>
            <person name="Zhou R."/>
        </authorList>
    </citation>
    <scope>NUCLEOTIDE SEQUENCE [LARGE SCALE GENOMIC DNA]</scope>
</reference>
<name>A0ACB9S5H2_9MYRT</name>
<protein>
    <submittedName>
        <fullName evidence="1">Uncharacterized protein</fullName>
    </submittedName>
</protein>